<dbReference type="Gene3D" id="3.20.20.70">
    <property type="entry name" value="Aldolase class I"/>
    <property type="match status" value="1"/>
</dbReference>
<dbReference type="GO" id="GO:0046872">
    <property type="term" value="F:metal ion binding"/>
    <property type="evidence" value="ECO:0007669"/>
    <property type="project" value="UniProtKB-KW"/>
</dbReference>
<gene>
    <name evidence="7" type="ORF">Cpap_3811</name>
</gene>
<dbReference type="eggNOG" id="COG0535">
    <property type="taxonomic scope" value="Bacteria"/>
</dbReference>
<feature type="domain" description="Radical SAM core" evidence="5">
    <location>
        <begin position="24"/>
        <end position="176"/>
    </location>
</feature>
<evidence type="ECO:0000313" key="7">
    <source>
        <dbReference type="EMBL" id="EGD49378.1"/>
    </source>
</evidence>
<dbReference type="InterPro" id="IPR050377">
    <property type="entry name" value="Radical_SAM_PqqE_MftC-like"/>
</dbReference>
<dbReference type="Pfam" id="PF04055">
    <property type="entry name" value="Radical_SAM"/>
    <property type="match status" value="1"/>
</dbReference>
<dbReference type="InterPro" id="IPR013785">
    <property type="entry name" value="Aldolase_TIM"/>
</dbReference>
<dbReference type="GO" id="GO:0003824">
    <property type="term" value="F:catalytic activity"/>
    <property type="evidence" value="ECO:0007669"/>
    <property type="project" value="InterPro"/>
</dbReference>
<comment type="caution">
    <text evidence="7">The sequence shown here is derived from an EMBL/GenBank/DDBJ whole genome shotgun (WGS) entry which is preliminary data.</text>
</comment>
<keyword evidence="1" id="KW-0949">S-adenosyl-L-methionine</keyword>
<proteinExistence type="predicted"/>
<feature type="domain" description="4Fe4S-binding SPASM" evidence="6">
    <location>
        <begin position="257"/>
        <end position="320"/>
    </location>
</feature>
<evidence type="ECO:0000256" key="4">
    <source>
        <dbReference type="ARBA" id="ARBA00023014"/>
    </source>
</evidence>
<sequence>MHFLKNESDEKIQLVFNDFVVRPDKCNFSCSYCLSSEAPEWEITKGVAEKFLYNEESGLGKRLDKVINNFNSIFDAAILRISGGEILLIQGIEDFLNKQDSYETVQIITNGFLLTEDRLKKLKNLPNCQLHISLDGSTYEQNRYRVKNKQMQEVLLNNLQSAVDLGFFIEIGSVLTDANTGNYAEFMDYLRRFEGKVKVYPFPVRGDLRKQFYPNEKDIDKFNDIVSKYDFYREVIPCKAYFEELSNLLTGNRTLRCNIPRTMIQLFDDGKLTPCPNSWTTELGNVLENDKETVLNNIKNEKMYTLFLQKRPRIDCCRSCFTSLDMLNLYLDNKMTYDEIADIPLYSGKRTKKLLKLFSDMLSEEEGI</sequence>
<dbReference type="InterPro" id="IPR058240">
    <property type="entry name" value="rSAM_sf"/>
</dbReference>
<keyword evidence="3" id="KW-0408">Iron</keyword>
<keyword evidence="8" id="KW-1185">Reference proteome</keyword>
<reference evidence="7" key="1">
    <citation type="submission" date="2009-07" db="EMBL/GenBank/DDBJ databases">
        <authorList>
            <consortium name="US DOE Joint Genome Institute (JGI-PGF)"/>
            <person name="Lucas S."/>
            <person name="Copeland A."/>
            <person name="Lapidus A."/>
            <person name="Glavina del Rio T."/>
            <person name="Tice H."/>
            <person name="Bruce D."/>
            <person name="Goodwin L."/>
            <person name="Pitluck S."/>
            <person name="Larimer F."/>
            <person name="Land M.L."/>
            <person name="Mouttaki H."/>
            <person name="He Z."/>
            <person name="Zhou J."/>
            <person name="Hemme C.L."/>
        </authorList>
    </citation>
    <scope>NUCLEOTIDE SEQUENCE</scope>
    <source>
        <strain evidence="7">DSM 2782</strain>
    </source>
</reference>
<dbReference type="PANTHER" id="PTHR11228:SF7">
    <property type="entry name" value="PQQA PEPTIDE CYCLASE"/>
    <property type="match status" value="1"/>
</dbReference>
<dbReference type="CDD" id="cd21109">
    <property type="entry name" value="SPASM"/>
    <property type="match status" value="1"/>
</dbReference>
<dbReference type="SFLD" id="SFLDG01067">
    <property type="entry name" value="SPASM/twitch_domain_containing"/>
    <property type="match status" value="1"/>
</dbReference>
<dbReference type="CDD" id="cd01335">
    <property type="entry name" value="Radical_SAM"/>
    <property type="match status" value="1"/>
</dbReference>
<evidence type="ECO:0000259" key="6">
    <source>
        <dbReference type="Pfam" id="PF13186"/>
    </source>
</evidence>
<dbReference type="GO" id="GO:0051536">
    <property type="term" value="F:iron-sulfur cluster binding"/>
    <property type="evidence" value="ECO:0007669"/>
    <property type="project" value="UniProtKB-KW"/>
</dbReference>
<dbReference type="Pfam" id="PF13186">
    <property type="entry name" value="SPASM"/>
    <property type="match status" value="1"/>
</dbReference>
<dbReference type="InterPro" id="IPR023885">
    <property type="entry name" value="4Fe4S-binding_SPASM_dom"/>
</dbReference>
<dbReference type="EMBL" id="ACXX02000001">
    <property type="protein sequence ID" value="EGD49378.1"/>
    <property type="molecule type" value="Genomic_DNA"/>
</dbReference>
<dbReference type="SUPFAM" id="SSF102114">
    <property type="entry name" value="Radical SAM enzymes"/>
    <property type="match status" value="1"/>
</dbReference>
<dbReference type="PANTHER" id="PTHR11228">
    <property type="entry name" value="RADICAL SAM DOMAIN PROTEIN"/>
    <property type="match status" value="1"/>
</dbReference>
<dbReference type="STRING" id="588581.Cpap_3811"/>
<evidence type="ECO:0000259" key="5">
    <source>
        <dbReference type="Pfam" id="PF04055"/>
    </source>
</evidence>
<accession>F1T7D0</accession>
<keyword evidence="4" id="KW-0411">Iron-sulfur</keyword>
<reference evidence="7" key="2">
    <citation type="submission" date="2011-01" db="EMBL/GenBank/DDBJ databases">
        <title>The Non-contiguous Finished genome of Clostridium papyrosolvens.</title>
        <authorList>
            <person name="Lucas S."/>
            <person name="Copeland A."/>
            <person name="Lapidus A."/>
            <person name="Cheng J.-F."/>
            <person name="Goodwin L."/>
            <person name="Pitluck S."/>
            <person name="Misra M."/>
            <person name="Chertkov O."/>
            <person name="Detter J.C."/>
            <person name="Han C."/>
            <person name="Tapia R."/>
            <person name="Land M."/>
            <person name="Hauser L."/>
            <person name="Kyrpides N."/>
            <person name="Ivanova N."/>
            <person name="Pagani I."/>
            <person name="Mouttaki H."/>
            <person name="He Z."/>
            <person name="Zhou J."/>
            <person name="Hemme C.L."/>
            <person name="Woyke T."/>
        </authorList>
    </citation>
    <scope>NUCLEOTIDE SEQUENCE [LARGE SCALE GENOMIC DNA]</scope>
    <source>
        <strain evidence="7">DSM 2782</strain>
    </source>
</reference>
<evidence type="ECO:0000256" key="3">
    <source>
        <dbReference type="ARBA" id="ARBA00023004"/>
    </source>
</evidence>
<keyword evidence="2" id="KW-0479">Metal-binding</keyword>
<organism evidence="7 8">
    <name type="scientific">Ruminiclostridium papyrosolvens DSM 2782</name>
    <dbReference type="NCBI Taxonomy" id="588581"/>
    <lineage>
        <taxon>Bacteria</taxon>
        <taxon>Bacillati</taxon>
        <taxon>Bacillota</taxon>
        <taxon>Clostridia</taxon>
        <taxon>Eubacteriales</taxon>
        <taxon>Oscillospiraceae</taxon>
        <taxon>Ruminiclostridium</taxon>
    </lineage>
</organism>
<protein>
    <submittedName>
        <fullName evidence="7">Radical SAM domain protein</fullName>
    </submittedName>
</protein>
<evidence type="ECO:0000256" key="2">
    <source>
        <dbReference type="ARBA" id="ARBA00022723"/>
    </source>
</evidence>
<evidence type="ECO:0000256" key="1">
    <source>
        <dbReference type="ARBA" id="ARBA00022691"/>
    </source>
</evidence>
<dbReference type="AlphaFoldDB" id="F1T7D0"/>
<name>F1T7D0_9FIRM</name>
<dbReference type="Proteomes" id="UP000003860">
    <property type="component" value="Unassembled WGS sequence"/>
</dbReference>
<evidence type="ECO:0000313" key="8">
    <source>
        <dbReference type="Proteomes" id="UP000003860"/>
    </source>
</evidence>
<dbReference type="SFLD" id="SFLDS00029">
    <property type="entry name" value="Radical_SAM"/>
    <property type="match status" value="1"/>
</dbReference>
<dbReference type="InterPro" id="IPR007197">
    <property type="entry name" value="rSAM"/>
</dbReference>